<dbReference type="Gene3D" id="3.40.50.300">
    <property type="entry name" value="P-loop containing nucleotide triphosphate hydrolases"/>
    <property type="match status" value="1"/>
</dbReference>
<keyword evidence="3" id="KW-1185">Reference proteome</keyword>
<evidence type="ECO:0000313" key="3">
    <source>
        <dbReference type="Proteomes" id="UP001174909"/>
    </source>
</evidence>
<dbReference type="InterPro" id="IPR027417">
    <property type="entry name" value="P-loop_NTPase"/>
</dbReference>
<name>A0AA35X6N5_GEOBA</name>
<proteinExistence type="predicted"/>
<evidence type="ECO:0000256" key="1">
    <source>
        <dbReference type="SAM" id="MobiDB-lite"/>
    </source>
</evidence>
<reference evidence="2" key="1">
    <citation type="submission" date="2023-03" db="EMBL/GenBank/DDBJ databases">
        <authorList>
            <person name="Steffen K."/>
            <person name="Cardenas P."/>
        </authorList>
    </citation>
    <scope>NUCLEOTIDE SEQUENCE</scope>
</reference>
<comment type="caution">
    <text evidence="2">The sequence shown here is derived from an EMBL/GenBank/DDBJ whole genome shotgun (WGS) entry which is preliminary data.</text>
</comment>
<dbReference type="EMBL" id="CASHTH010003627">
    <property type="protein sequence ID" value="CAI8047348.1"/>
    <property type="molecule type" value="Genomic_DNA"/>
</dbReference>
<sequence length="323" mass="37684">MATPQLQTQQLHDETLTLRPEERERLKKRRQYVKDYDPPKWRSSQPDPVSGQLIERPMVPHANIVFIGPTGSGKSSLIGSLVRAVTEVAEFPARIQMTLNHPGEDSHGTIMWLETRGNRKESILYQDTRGDQEYDQVEQSIHEFELQGMYRDGAELKATTFFSKDWWLSRRFFWEQSLAEVPHCVVFVFDGSSDPFLDQESLEFFQQVFKDCTNHGYEPIIVVTCLDLIHQEALRQGFNFEVEVGHKKDKVLQAFEDLHLTRQSIYFVTNFHEGRRGVKVWGERDRGFEKATKCMVDLARDMLTVADRFIKRKYTNESRCCVL</sequence>
<gene>
    <name evidence="2" type="ORF">GBAR_LOCUS26165</name>
</gene>
<feature type="compositionally biased region" description="Basic and acidic residues" evidence="1">
    <location>
        <begin position="11"/>
        <end position="25"/>
    </location>
</feature>
<protein>
    <submittedName>
        <fullName evidence="2">Uncharacterized protein</fullName>
    </submittedName>
</protein>
<dbReference type="AlphaFoldDB" id="A0AA35X6N5"/>
<feature type="region of interest" description="Disordered" evidence="1">
    <location>
        <begin position="1"/>
        <end position="48"/>
    </location>
</feature>
<accession>A0AA35X6N5</accession>
<organism evidence="2 3">
    <name type="scientific">Geodia barretti</name>
    <name type="common">Barrett's horny sponge</name>
    <dbReference type="NCBI Taxonomy" id="519541"/>
    <lineage>
        <taxon>Eukaryota</taxon>
        <taxon>Metazoa</taxon>
        <taxon>Porifera</taxon>
        <taxon>Demospongiae</taxon>
        <taxon>Heteroscleromorpha</taxon>
        <taxon>Tetractinellida</taxon>
        <taxon>Astrophorina</taxon>
        <taxon>Geodiidae</taxon>
        <taxon>Geodia</taxon>
    </lineage>
</organism>
<dbReference type="SUPFAM" id="SSF52540">
    <property type="entry name" value="P-loop containing nucleoside triphosphate hydrolases"/>
    <property type="match status" value="1"/>
</dbReference>
<dbReference type="Proteomes" id="UP001174909">
    <property type="component" value="Unassembled WGS sequence"/>
</dbReference>
<feature type="compositionally biased region" description="Polar residues" evidence="1">
    <location>
        <begin position="1"/>
        <end position="10"/>
    </location>
</feature>
<evidence type="ECO:0000313" key="2">
    <source>
        <dbReference type="EMBL" id="CAI8047348.1"/>
    </source>
</evidence>